<protein>
    <submittedName>
        <fullName evidence="3">Protein FAR1-RELATED SEQUENCE 5-like</fullName>
    </submittedName>
</protein>
<evidence type="ECO:0000259" key="1">
    <source>
        <dbReference type="Pfam" id="PF03101"/>
    </source>
</evidence>
<comment type="caution">
    <text evidence="3">The sequence shown here is derived from an EMBL/GenBank/DDBJ whole genome shotgun (WGS) entry which is preliminary data.</text>
</comment>
<dbReference type="Proteomes" id="UP000634136">
    <property type="component" value="Unassembled WGS sequence"/>
</dbReference>
<dbReference type="Pfam" id="PF03101">
    <property type="entry name" value="FAR1"/>
    <property type="match status" value="1"/>
</dbReference>
<dbReference type="PANTHER" id="PTHR47718">
    <property type="entry name" value="OS01G0519700 PROTEIN"/>
    <property type="match status" value="1"/>
</dbReference>
<feature type="domain" description="FAR1" evidence="1">
    <location>
        <begin position="6"/>
        <end position="52"/>
    </location>
</feature>
<dbReference type="InterPro" id="IPR018289">
    <property type="entry name" value="MULE_transposase_dom"/>
</dbReference>
<accession>A0A834XHF4</accession>
<dbReference type="PANTHER" id="PTHR47718:SF2">
    <property type="entry name" value="PROTEIN FAR1-RELATED SEQUENCE 5-LIKE"/>
    <property type="match status" value="1"/>
</dbReference>
<name>A0A834XHF4_9FABA</name>
<keyword evidence="4" id="KW-1185">Reference proteome</keyword>
<sequence>MEGVRGIDKRDDDRYVNHQAETRTNCEAKMSIRNTNGKFRVYKFVEEHNHDLHLLHTTHMLACHRKLTEVQAQDIELAHNSGLTQRATYDPMGSQVGEGLILDILNWIDGEVQITNIFWADARMVLDYGYFGEVVSFDTTFCTNKANRPLALFGGLNHHKRIVIFGAALLYDETVACYEYMINMVD</sequence>
<evidence type="ECO:0000313" key="3">
    <source>
        <dbReference type="EMBL" id="KAF7844475.1"/>
    </source>
</evidence>
<dbReference type="AlphaFoldDB" id="A0A834XHF4"/>
<evidence type="ECO:0000259" key="2">
    <source>
        <dbReference type="Pfam" id="PF10551"/>
    </source>
</evidence>
<organism evidence="3 4">
    <name type="scientific">Senna tora</name>
    <dbReference type="NCBI Taxonomy" id="362788"/>
    <lineage>
        <taxon>Eukaryota</taxon>
        <taxon>Viridiplantae</taxon>
        <taxon>Streptophyta</taxon>
        <taxon>Embryophyta</taxon>
        <taxon>Tracheophyta</taxon>
        <taxon>Spermatophyta</taxon>
        <taxon>Magnoliopsida</taxon>
        <taxon>eudicotyledons</taxon>
        <taxon>Gunneridae</taxon>
        <taxon>Pentapetalae</taxon>
        <taxon>rosids</taxon>
        <taxon>fabids</taxon>
        <taxon>Fabales</taxon>
        <taxon>Fabaceae</taxon>
        <taxon>Caesalpinioideae</taxon>
        <taxon>Cassia clade</taxon>
        <taxon>Senna</taxon>
    </lineage>
</organism>
<dbReference type="Pfam" id="PF10551">
    <property type="entry name" value="MULE"/>
    <property type="match status" value="1"/>
</dbReference>
<proteinExistence type="predicted"/>
<dbReference type="OrthoDB" id="688325at2759"/>
<gene>
    <name evidence="3" type="ORF">G2W53_001380</name>
</gene>
<dbReference type="EMBL" id="JAAIUW010000001">
    <property type="protein sequence ID" value="KAF7844475.1"/>
    <property type="molecule type" value="Genomic_DNA"/>
</dbReference>
<reference evidence="3" key="1">
    <citation type="submission" date="2020-09" db="EMBL/GenBank/DDBJ databases">
        <title>Genome-Enabled Discovery of Anthraquinone Biosynthesis in Senna tora.</title>
        <authorList>
            <person name="Kang S.-H."/>
            <person name="Pandey R.P."/>
            <person name="Lee C.-M."/>
            <person name="Sim J.-S."/>
            <person name="Jeong J.-T."/>
            <person name="Choi B.-S."/>
            <person name="Jung M."/>
            <person name="Ginzburg D."/>
            <person name="Zhao K."/>
            <person name="Won S.Y."/>
            <person name="Oh T.-J."/>
            <person name="Yu Y."/>
            <person name="Kim N.-H."/>
            <person name="Lee O.R."/>
            <person name="Lee T.-H."/>
            <person name="Bashyal P."/>
            <person name="Kim T.-S."/>
            <person name="Lee W.-H."/>
            <person name="Kawkins C."/>
            <person name="Kim C.-K."/>
            <person name="Kim J.S."/>
            <person name="Ahn B.O."/>
            <person name="Rhee S.Y."/>
            <person name="Sohng J.K."/>
        </authorList>
    </citation>
    <scope>NUCLEOTIDE SEQUENCE</scope>
    <source>
        <tissue evidence="3">Leaf</tissue>
    </source>
</reference>
<feature type="domain" description="MULE transposase" evidence="2">
    <location>
        <begin position="134"/>
        <end position="183"/>
    </location>
</feature>
<evidence type="ECO:0000313" key="4">
    <source>
        <dbReference type="Proteomes" id="UP000634136"/>
    </source>
</evidence>
<dbReference type="InterPro" id="IPR004330">
    <property type="entry name" value="FAR1_DNA_bnd_dom"/>
</dbReference>